<dbReference type="PROSITE" id="PS51832">
    <property type="entry name" value="HD_GYP"/>
    <property type="match status" value="1"/>
</dbReference>
<dbReference type="EMBL" id="SNYM01000015">
    <property type="protein sequence ID" value="TDQ46082.1"/>
    <property type="molecule type" value="Genomic_DNA"/>
</dbReference>
<evidence type="ECO:0000313" key="2">
    <source>
        <dbReference type="EMBL" id="TDQ46082.1"/>
    </source>
</evidence>
<dbReference type="InterPro" id="IPR006675">
    <property type="entry name" value="HDIG_dom"/>
</dbReference>
<dbReference type="InterPro" id="IPR037522">
    <property type="entry name" value="HD_GYP_dom"/>
</dbReference>
<keyword evidence="3" id="KW-1185">Reference proteome</keyword>
<protein>
    <submittedName>
        <fullName evidence="2">Putative nucleotidyltransferase with HDIG domain</fullName>
    </submittedName>
</protein>
<dbReference type="OrthoDB" id="9764808at2"/>
<dbReference type="Pfam" id="PF13487">
    <property type="entry name" value="HD_5"/>
    <property type="match status" value="1"/>
</dbReference>
<evidence type="ECO:0000313" key="3">
    <source>
        <dbReference type="Proteomes" id="UP000295375"/>
    </source>
</evidence>
<sequence length="426" mass="47761">MTAKDVKLIDVQQLCIGLYVYLDLGWTEHPFPLNRFKISNDTQLAQLRQLGLRKIKYLPSRSDVEPLPMPDQPLTVVITDTESKPVDPEMLAKKMRQELLEAQQASLEQCEQHFSRAAHSWKRVMLNARMEPVESAQTASALANSLVRDIAGTHEVSIRLLSEKSGEESAVHPLNVTILSALLGNSLGLSQESLTQVALGALLHDLGKTELTPRCRQRDQLSSALDIKHYQTHVDHGVQIAERMNLVPDVVAIIAQHHEWLNGQGFPAQLRGEAIAELSRVVAITNHYDNLCNASNPSQAVTPHDALALMYARQRDQFDLRMLTAFIKMMGVYPPGSVVQLSDERYALVTSVNANRPIKPQVLIHDEGVPVHAAILVNLDEVDELSITRSLKPTQLPRAVYDYLSPRMRMCYYFERLREPPVATNE</sequence>
<feature type="domain" description="HD-GYP" evidence="1">
    <location>
        <begin position="147"/>
        <end position="342"/>
    </location>
</feature>
<dbReference type="InterPro" id="IPR003607">
    <property type="entry name" value="HD/PDEase_dom"/>
</dbReference>
<dbReference type="CDD" id="cd00077">
    <property type="entry name" value="HDc"/>
    <property type="match status" value="1"/>
</dbReference>
<dbReference type="NCBIfam" id="TIGR00277">
    <property type="entry name" value="HDIG"/>
    <property type="match status" value="1"/>
</dbReference>
<dbReference type="PANTHER" id="PTHR45228">
    <property type="entry name" value="CYCLIC DI-GMP PHOSPHODIESTERASE TM_0186-RELATED"/>
    <property type="match status" value="1"/>
</dbReference>
<dbReference type="RefSeq" id="WP_133592201.1">
    <property type="nucleotide sequence ID" value="NZ_CP037953.1"/>
</dbReference>
<organism evidence="2 3">
    <name type="scientific">Permianibacter aggregans</name>
    <dbReference type="NCBI Taxonomy" id="1510150"/>
    <lineage>
        <taxon>Bacteria</taxon>
        <taxon>Pseudomonadati</taxon>
        <taxon>Pseudomonadota</taxon>
        <taxon>Gammaproteobacteria</taxon>
        <taxon>Pseudomonadales</taxon>
        <taxon>Pseudomonadaceae</taxon>
        <taxon>Permianibacter</taxon>
    </lineage>
</organism>
<dbReference type="GO" id="GO:0016740">
    <property type="term" value="F:transferase activity"/>
    <property type="evidence" value="ECO:0007669"/>
    <property type="project" value="UniProtKB-KW"/>
</dbReference>
<dbReference type="InterPro" id="IPR052020">
    <property type="entry name" value="Cyclic_di-GMP/3'3'-cGAMP_PDE"/>
</dbReference>
<evidence type="ECO:0000259" key="1">
    <source>
        <dbReference type="PROSITE" id="PS51832"/>
    </source>
</evidence>
<dbReference type="SMART" id="SM00471">
    <property type="entry name" value="HDc"/>
    <property type="match status" value="1"/>
</dbReference>
<dbReference type="Proteomes" id="UP000295375">
    <property type="component" value="Unassembled WGS sequence"/>
</dbReference>
<proteinExistence type="predicted"/>
<accession>A0A4R6UI27</accession>
<dbReference type="GO" id="GO:0008081">
    <property type="term" value="F:phosphoric diester hydrolase activity"/>
    <property type="evidence" value="ECO:0007669"/>
    <property type="project" value="UniProtKB-ARBA"/>
</dbReference>
<dbReference type="AlphaFoldDB" id="A0A4R6UI27"/>
<comment type="caution">
    <text evidence="2">The sequence shown here is derived from an EMBL/GenBank/DDBJ whole genome shotgun (WGS) entry which is preliminary data.</text>
</comment>
<name>A0A4R6UI27_9GAMM</name>
<keyword evidence="2" id="KW-0808">Transferase</keyword>
<dbReference type="Gene3D" id="1.10.3210.10">
    <property type="entry name" value="Hypothetical protein af1432"/>
    <property type="match status" value="1"/>
</dbReference>
<gene>
    <name evidence="2" type="ORF">EV696_11576</name>
</gene>
<dbReference type="Pfam" id="PF11871">
    <property type="entry name" value="DUF3391"/>
    <property type="match status" value="1"/>
</dbReference>
<dbReference type="PANTHER" id="PTHR45228:SF4">
    <property type="entry name" value="LIPOPROTEIN"/>
    <property type="match status" value="1"/>
</dbReference>
<dbReference type="SUPFAM" id="SSF109604">
    <property type="entry name" value="HD-domain/PDEase-like"/>
    <property type="match status" value="1"/>
</dbReference>
<dbReference type="InterPro" id="IPR021812">
    <property type="entry name" value="DUF3391"/>
</dbReference>
<reference evidence="2 3" key="1">
    <citation type="submission" date="2019-03" db="EMBL/GenBank/DDBJ databases">
        <title>Genomic Encyclopedia of Type Strains, Phase IV (KMG-IV): sequencing the most valuable type-strain genomes for metagenomic binning, comparative biology and taxonomic classification.</title>
        <authorList>
            <person name="Goeker M."/>
        </authorList>
    </citation>
    <scope>NUCLEOTIDE SEQUENCE [LARGE SCALE GENOMIC DNA]</scope>
    <source>
        <strain evidence="2 3">DSM 103792</strain>
    </source>
</reference>